<dbReference type="InterPro" id="IPR041492">
    <property type="entry name" value="HAD_2"/>
</dbReference>
<dbReference type="EMBL" id="BMXI01000008">
    <property type="protein sequence ID" value="GHC53955.1"/>
    <property type="molecule type" value="Genomic_DNA"/>
</dbReference>
<name>A0A918TM63_9BACT</name>
<gene>
    <name evidence="1" type="primary">yhcW</name>
    <name evidence="1" type="ORF">GCM10007100_20320</name>
</gene>
<evidence type="ECO:0000313" key="1">
    <source>
        <dbReference type="EMBL" id="GHC53955.1"/>
    </source>
</evidence>
<dbReference type="Proteomes" id="UP000644507">
    <property type="component" value="Unassembled WGS sequence"/>
</dbReference>
<reference evidence="1" key="2">
    <citation type="submission" date="2020-09" db="EMBL/GenBank/DDBJ databases">
        <authorList>
            <person name="Sun Q."/>
            <person name="Kim S."/>
        </authorList>
    </citation>
    <scope>NUCLEOTIDE SEQUENCE</scope>
    <source>
        <strain evidence="1">KCTC 12988</strain>
    </source>
</reference>
<dbReference type="Gene3D" id="3.40.50.1000">
    <property type="entry name" value="HAD superfamily/HAD-like"/>
    <property type="match status" value="1"/>
</dbReference>
<organism evidence="1 2">
    <name type="scientific">Roseibacillus persicicus</name>
    <dbReference type="NCBI Taxonomy" id="454148"/>
    <lineage>
        <taxon>Bacteria</taxon>
        <taxon>Pseudomonadati</taxon>
        <taxon>Verrucomicrobiota</taxon>
        <taxon>Verrucomicrobiia</taxon>
        <taxon>Verrucomicrobiales</taxon>
        <taxon>Verrucomicrobiaceae</taxon>
        <taxon>Roseibacillus</taxon>
    </lineage>
</organism>
<dbReference type="PANTHER" id="PTHR18901">
    <property type="entry name" value="2-DEOXYGLUCOSE-6-PHOSPHATE PHOSPHATASE 2"/>
    <property type="match status" value="1"/>
</dbReference>
<dbReference type="SUPFAM" id="SSF56784">
    <property type="entry name" value="HAD-like"/>
    <property type="match status" value="1"/>
</dbReference>
<evidence type="ECO:0000313" key="2">
    <source>
        <dbReference type="Proteomes" id="UP000644507"/>
    </source>
</evidence>
<dbReference type="InterPro" id="IPR023198">
    <property type="entry name" value="PGP-like_dom2"/>
</dbReference>
<dbReference type="InterPro" id="IPR036412">
    <property type="entry name" value="HAD-like_sf"/>
</dbReference>
<proteinExistence type="predicted"/>
<dbReference type="Gene3D" id="1.10.150.240">
    <property type="entry name" value="Putative phosphatase, domain 2"/>
    <property type="match status" value="1"/>
</dbReference>
<protein>
    <recommendedName>
        <fullName evidence="3">Haloacid dehalogenase</fullName>
    </recommendedName>
</protein>
<reference evidence="1" key="1">
    <citation type="journal article" date="2014" name="Int. J. Syst. Evol. Microbiol.">
        <title>Complete genome sequence of Corynebacterium casei LMG S-19264T (=DSM 44701T), isolated from a smear-ripened cheese.</title>
        <authorList>
            <consortium name="US DOE Joint Genome Institute (JGI-PGF)"/>
            <person name="Walter F."/>
            <person name="Albersmeier A."/>
            <person name="Kalinowski J."/>
            <person name="Ruckert C."/>
        </authorList>
    </citation>
    <scope>NUCLEOTIDE SEQUENCE</scope>
    <source>
        <strain evidence="1">KCTC 12988</strain>
    </source>
</reference>
<sequence>MLPEAILFDFDGTLMDTEWAIYSAWLRTFRDEGQELPIEVYVQCIGSDFDTWSPKLHLEELTGRSFDWEEMDASRQIEIEAELATQGAVEGARELLESLQGKTRLAVVSSSSHGWVDGWLGRLGLAEFFENTTCRGDAPRIKPAPDLYQACSETLAVPPSGCLVIEDSLNGVRSAKTAGMTAFAIPNRITTVSDFAEADRVCSNLRELGAALLSE</sequence>
<dbReference type="NCBIfam" id="TIGR01509">
    <property type="entry name" value="HAD-SF-IA-v3"/>
    <property type="match status" value="1"/>
</dbReference>
<dbReference type="PANTHER" id="PTHR18901:SF38">
    <property type="entry name" value="PSEUDOURIDINE-5'-PHOSPHATASE"/>
    <property type="match status" value="1"/>
</dbReference>
<dbReference type="Pfam" id="PF13419">
    <property type="entry name" value="HAD_2"/>
    <property type="match status" value="1"/>
</dbReference>
<dbReference type="InterPro" id="IPR006439">
    <property type="entry name" value="HAD-SF_hydro_IA"/>
</dbReference>
<evidence type="ECO:0008006" key="3">
    <source>
        <dbReference type="Google" id="ProtNLM"/>
    </source>
</evidence>
<accession>A0A918TM63</accession>
<dbReference type="SFLD" id="SFLDS00003">
    <property type="entry name" value="Haloacid_Dehalogenase"/>
    <property type="match status" value="1"/>
</dbReference>
<dbReference type="AlphaFoldDB" id="A0A918TM63"/>
<keyword evidence="2" id="KW-1185">Reference proteome</keyword>
<dbReference type="SFLD" id="SFLDG01129">
    <property type="entry name" value="C1.5:_HAD__Beta-PGM__Phosphata"/>
    <property type="match status" value="1"/>
</dbReference>
<dbReference type="SFLD" id="SFLDG01135">
    <property type="entry name" value="C1.5.6:_HAD__Beta-PGM__Phospha"/>
    <property type="match status" value="1"/>
</dbReference>
<comment type="caution">
    <text evidence="1">The sequence shown here is derived from an EMBL/GenBank/DDBJ whole genome shotgun (WGS) entry which is preliminary data.</text>
</comment>
<dbReference type="InterPro" id="IPR023214">
    <property type="entry name" value="HAD_sf"/>
</dbReference>
<dbReference type="RefSeq" id="WP_189569840.1">
    <property type="nucleotide sequence ID" value="NZ_BMXI01000008.1"/>
</dbReference>